<accession>A0A9N9IFB3</accession>
<comment type="subcellular location">
    <subcellularLocation>
        <location evidence="1">Nucleus</location>
    </subcellularLocation>
</comment>
<dbReference type="PANTHER" id="PTHR46481:SF10">
    <property type="entry name" value="ZINC FINGER BED DOMAIN-CONTAINING PROTEIN 39"/>
    <property type="match status" value="1"/>
</dbReference>
<protein>
    <submittedName>
        <fullName evidence="6">17865_t:CDS:1</fullName>
    </submittedName>
</protein>
<evidence type="ECO:0000256" key="4">
    <source>
        <dbReference type="ARBA" id="ARBA00022833"/>
    </source>
</evidence>
<evidence type="ECO:0000256" key="1">
    <source>
        <dbReference type="ARBA" id="ARBA00004123"/>
    </source>
</evidence>
<dbReference type="AlphaFoldDB" id="A0A9N9IFB3"/>
<dbReference type="EMBL" id="CAJVPZ010028847">
    <property type="protein sequence ID" value="CAG8732506.1"/>
    <property type="molecule type" value="Genomic_DNA"/>
</dbReference>
<dbReference type="GO" id="GO:0008270">
    <property type="term" value="F:zinc ion binding"/>
    <property type="evidence" value="ECO:0007669"/>
    <property type="project" value="UniProtKB-KW"/>
</dbReference>
<sequence>VKIISNDNDKCEFLLMVESLQPTITQAFDNIKKYAFNHPKQKKLNNNIAAFIVEDLQLFAVLRSQAFKRVIERLDIQANIPSIDHLKEIFINSEDKILKKIREYAINNTEISSISFTTDMWTLDNGDPYIELMLHWINSNFQIKEIIGNISYLPYPHTAKCLFNKIIEILDNLQLKNVTVCGTIDNGSNIKSCLEKLERKYELSLNDWDKITKLVKLLYLYEVISKKLSGSQYLTLSQAWFVINFIKVKFDCAITNYTDIQNFRNFLYESIQTRFLEPTKPIRLAAFFDPRTKDMQIFIKENKKLTISEALTEYELTCDSFETNTLSNANNKDIFASTTTNFQENPGQQYSTSCEFNSYLLVPKASSETDIL</sequence>
<keyword evidence="2" id="KW-0479">Metal-binding</keyword>
<comment type="caution">
    <text evidence="6">The sequence shown here is derived from an EMBL/GenBank/DDBJ whole genome shotgun (WGS) entry which is preliminary data.</text>
</comment>
<feature type="non-terminal residue" evidence="6">
    <location>
        <position position="1"/>
    </location>
</feature>
<evidence type="ECO:0000256" key="2">
    <source>
        <dbReference type="ARBA" id="ARBA00022723"/>
    </source>
</evidence>
<evidence type="ECO:0000313" key="6">
    <source>
        <dbReference type="EMBL" id="CAG8732506.1"/>
    </source>
</evidence>
<keyword evidence="5" id="KW-0539">Nucleus</keyword>
<keyword evidence="4" id="KW-0862">Zinc</keyword>
<feature type="non-terminal residue" evidence="6">
    <location>
        <position position="372"/>
    </location>
</feature>
<dbReference type="GO" id="GO:0005634">
    <property type="term" value="C:nucleus"/>
    <property type="evidence" value="ECO:0007669"/>
    <property type="project" value="UniProtKB-SubCell"/>
</dbReference>
<gene>
    <name evidence="6" type="ORF">RFULGI_LOCUS12244</name>
</gene>
<dbReference type="Proteomes" id="UP000789396">
    <property type="component" value="Unassembled WGS sequence"/>
</dbReference>
<proteinExistence type="predicted"/>
<evidence type="ECO:0000313" key="7">
    <source>
        <dbReference type="Proteomes" id="UP000789396"/>
    </source>
</evidence>
<evidence type="ECO:0000256" key="3">
    <source>
        <dbReference type="ARBA" id="ARBA00022771"/>
    </source>
</evidence>
<dbReference type="PANTHER" id="PTHR46481">
    <property type="entry name" value="ZINC FINGER BED DOMAIN-CONTAINING PROTEIN 4"/>
    <property type="match status" value="1"/>
</dbReference>
<dbReference type="InterPro" id="IPR052035">
    <property type="entry name" value="ZnF_BED_domain_contain"/>
</dbReference>
<organism evidence="6 7">
    <name type="scientific">Racocetra fulgida</name>
    <dbReference type="NCBI Taxonomy" id="60492"/>
    <lineage>
        <taxon>Eukaryota</taxon>
        <taxon>Fungi</taxon>
        <taxon>Fungi incertae sedis</taxon>
        <taxon>Mucoromycota</taxon>
        <taxon>Glomeromycotina</taxon>
        <taxon>Glomeromycetes</taxon>
        <taxon>Diversisporales</taxon>
        <taxon>Gigasporaceae</taxon>
        <taxon>Racocetra</taxon>
    </lineage>
</organism>
<keyword evidence="3" id="KW-0863">Zinc-finger</keyword>
<dbReference type="InterPro" id="IPR012337">
    <property type="entry name" value="RNaseH-like_sf"/>
</dbReference>
<reference evidence="6" key="1">
    <citation type="submission" date="2021-06" db="EMBL/GenBank/DDBJ databases">
        <authorList>
            <person name="Kallberg Y."/>
            <person name="Tangrot J."/>
            <person name="Rosling A."/>
        </authorList>
    </citation>
    <scope>NUCLEOTIDE SEQUENCE</scope>
    <source>
        <strain evidence="6">IN212</strain>
    </source>
</reference>
<name>A0A9N9IFB3_9GLOM</name>
<evidence type="ECO:0000256" key="5">
    <source>
        <dbReference type="ARBA" id="ARBA00023242"/>
    </source>
</evidence>
<keyword evidence="7" id="KW-1185">Reference proteome</keyword>
<dbReference type="OrthoDB" id="4035947at2759"/>
<dbReference type="SUPFAM" id="SSF53098">
    <property type="entry name" value="Ribonuclease H-like"/>
    <property type="match status" value="1"/>
</dbReference>